<evidence type="ECO:0000313" key="3">
    <source>
        <dbReference type="Proteomes" id="UP000515204"/>
    </source>
</evidence>
<accession>A0A6P3XPD1</accession>
<name>A0A6P3XPD1_DINQU</name>
<keyword evidence="2" id="KW-0732">Signal</keyword>
<sequence length="1085" mass="123414">MSSLFVTWGVGCTLTLLLVLSAQAINYEVLKRDDRIKTTSDTMVLGSRDLLERLNHVEPKANYSLQEVTEQLLHYGALLRAHILDTFGNLLYIYYDDFSVQEVEALRRVYRDTFERRYNILHLVRKMLRNPEDLRPSRICAEIYALAEPCLKSSANVCRGIRKRHDLSYPDDLIVHASNTTYLMYRSSKISRHYSEGLSLPALLKLLHRGVLSITPGLLSGLLYHVNYDDYDGDVLLAEQQLILYLNDVARNTRRSFHGILKLMSPRELRKYHSIASFLKSYIDIHVERFGSEKLKMHALLIVKHLVDVGTIDENIYLLGNIYENDTIHVRYLFNLVLPDDVLHDDVIDAKRYLVDKLNELDMVEKYLKVSKYQQATPAQLLMEITWQLQNIGFVEDIATALRIYARFWRRSYMVESLNELLRLFDAYENLRRVPHYRDMMKNLDQIKQSLSDIQEVRIEILCSAPRACLRNGLRMLLDCKLVSPEIKRLIEDLIKQLSPKGAPLDVECLIPMNMLKKVHKTNIQSVDVPKTSLSEEMMIMVGSPEVFSGISEVYDGSEIETKEVETKEMETTTTTMNRRSTAEEENNLGEVTTVSLETYRSEENAKSGEVPDKTTVSEETESSLQESVEFSSMTENTVYETTEPILTTTTTIDDKSESRQEETTIAATTTSATTIDDEEVPNIDMVIESKSMDTTMSDTPDENSDTDATPTSPTPIASKKSCESDECNNERSLEETSEQEDTSTTLLSMENRTTAMTTPTTQGLLSKTAKGARTVLFESSSSQEVSRETTPAMSETLITEGEKCMEPPCSEECAESAESSKCRTGGSSDCGSLIENCDGGENSGPEDTKSERLKNRTAECRAKIICKKEPSPTGCDKPKNQESDERCGKICASREEASSCEDDDCSAVGLPTMNLKFERAWNRSMCEIQDVHHRRQMMRLARMRAISAATSRQDDESVRKRLPRRRDRIATKKKLYQLLEGKLPRNENEKTKSARYSLLAGNSGAMIKMKFEEDSRKKRTIGLRQRDMLRGMLERKRGKSSATRHVYRRSGRISARQSGQTERIPRRGARPIRDGTMAHRDLSM</sequence>
<proteinExistence type="predicted"/>
<feature type="compositionally biased region" description="Low complexity" evidence="1">
    <location>
        <begin position="638"/>
        <end position="652"/>
    </location>
</feature>
<feature type="compositionally biased region" description="Basic and acidic residues" evidence="1">
    <location>
        <begin position="1072"/>
        <end position="1085"/>
    </location>
</feature>
<feature type="compositionally biased region" description="Low complexity" evidence="1">
    <location>
        <begin position="707"/>
        <end position="720"/>
    </location>
</feature>
<evidence type="ECO:0000313" key="4">
    <source>
        <dbReference type="RefSeq" id="XP_014480067.1"/>
    </source>
</evidence>
<dbReference type="Proteomes" id="UP000515204">
    <property type="component" value="Unplaced"/>
</dbReference>
<dbReference type="AlphaFoldDB" id="A0A6P3XPD1"/>
<gene>
    <name evidence="4" type="primary">LOC106747227</name>
</gene>
<evidence type="ECO:0000256" key="2">
    <source>
        <dbReference type="SAM" id="SignalP"/>
    </source>
</evidence>
<protein>
    <submittedName>
        <fullName evidence="4">Uncharacterized protein LOC106747227 isoform X2</fullName>
    </submittedName>
</protein>
<feature type="compositionally biased region" description="Basic and acidic residues" evidence="1">
    <location>
        <begin position="653"/>
        <end position="663"/>
    </location>
</feature>
<feature type="signal peptide" evidence="2">
    <location>
        <begin position="1"/>
        <end position="24"/>
    </location>
</feature>
<feature type="compositionally biased region" description="Polar residues" evidence="1">
    <location>
        <begin position="751"/>
        <end position="766"/>
    </location>
</feature>
<dbReference type="RefSeq" id="XP_014480067.1">
    <property type="nucleotide sequence ID" value="XM_014624581.1"/>
</dbReference>
<evidence type="ECO:0000256" key="1">
    <source>
        <dbReference type="SAM" id="MobiDB-lite"/>
    </source>
</evidence>
<feature type="compositionally biased region" description="Low complexity" evidence="1">
    <location>
        <begin position="664"/>
        <end position="675"/>
    </location>
</feature>
<feature type="chain" id="PRO_5028205311" evidence="2">
    <location>
        <begin position="25"/>
        <end position="1085"/>
    </location>
</feature>
<feature type="compositionally biased region" description="Polar residues" evidence="1">
    <location>
        <begin position="623"/>
        <end position="637"/>
    </location>
</feature>
<organism evidence="3 4">
    <name type="scientific">Dinoponera quadriceps</name>
    <name type="common">South American ant</name>
    <dbReference type="NCBI Taxonomy" id="609295"/>
    <lineage>
        <taxon>Eukaryota</taxon>
        <taxon>Metazoa</taxon>
        <taxon>Ecdysozoa</taxon>
        <taxon>Arthropoda</taxon>
        <taxon>Hexapoda</taxon>
        <taxon>Insecta</taxon>
        <taxon>Pterygota</taxon>
        <taxon>Neoptera</taxon>
        <taxon>Endopterygota</taxon>
        <taxon>Hymenoptera</taxon>
        <taxon>Apocrita</taxon>
        <taxon>Aculeata</taxon>
        <taxon>Formicoidea</taxon>
        <taxon>Formicidae</taxon>
        <taxon>Ponerinae</taxon>
        <taxon>Ponerini</taxon>
        <taxon>Dinoponera</taxon>
    </lineage>
</organism>
<reference evidence="4" key="1">
    <citation type="submission" date="2025-08" db="UniProtKB">
        <authorList>
            <consortium name="RefSeq"/>
        </authorList>
    </citation>
    <scope>IDENTIFICATION</scope>
</reference>
<feature type="compositionally biased region" description="Basic and acidic residues" evidence="1">
    <location>
        <begin position="602"/>
        <end position="617"/>
    </location>
</feature>
<feature type="region of interest" description="Disordered" evidence="1">
    <location>
        <begin position="602"/>
        <end position="768"/>
    </location>
</feature>
<keyword evidence="3" id="KW-1185">Reference proteome</keyword>
<dbReference type="OrthoDB" id="7687849at2759"/>
<feature type="compositionally biased region" description="Basic and acidic residues" evidence="1">
    <location>
        <begin position="721"/>
        <end position="735"/>
    </location>
</feature>
<feature type="region of interest" description="Disordered" evidence="1">
    <location>
        <begin position="1036"/>
        <end position="1085"/>
    </location>
</feature>
<dbReference type="GeneID" id="106747227"/>